<feature type="transmembrane region" description="Helical" evidence="1">
    <location>
        <begin position="12"/>
        <end position="30"/>
    </location>
</feature>
<dbReference type="AlphaFoldDB" id="A0A150XH17"/>
<dbReference type="RefSeq" id="WP_068216949.1">
    <property type="nucleotide sequence ID" value="NZ_CP139724.1"/>
</dbReference>
<protein>
    <submittedName>
        <fullName evidence="2">Uncharacterized protein</fullName>
    </submittedName>
</protein>
<sequence length="195" mass="22323">MASKVDFRRASFEFLSIVVAVVLAMALTEWRQDALNNRLAEKSLENIIAEIKDNREDLLLDSAKITKDLIFMRGWISAFEEKGEKGEFSLNFDYSFLNRAALDVAINNQSMTFIDFDINMELAEIYNTQEFYSTKALDVFDAMSDLTTSTHHTESPEFLANVKGFQFQLGLVMGSINAYLKETQDFLKEHDLESK</sequence>
<gene>
    <name evidence="2" type="ORF">AWW68_04270</name>
</gene>
<keyword evidence="1" id="KW-1133">Transmembrane helix</keyword>
<dbReference type="STRING" id="333140.AWW68_04270"/>
<dbReference type="Proteomes" id="UP000075606">
    <property type="component" value="Unassembled WGS sequence"/>
</dbReference>
<evidence type="ECO:0000313" key="3">
    <source>
        <dbReference type="Proteomes" id="UP000075606"/>
    </source>
</evidence>
<evidence type="ECO:0000256" key="1">
    <source>
        <dbReference type="SAM" id="Phobius"/>
    </source>
</evidence>
<evidence type="ECO:0000313" key="2">
    <source>
        <dbReference type="EMBL" id="KYG77991.1"/>
    </source>
</evidence>
<name>A0A150XH17_9BACT</name>
<keyword evidence="3" id="KW-1185">Reference proteome</keyword>
<keyword evidence="1" id="KW-0812">Transmembrane</keyword>
<accession>A0A150XH17</accession>
<reference evidence="2 3" key="1">
    <citation type="submission" date="2016-01" db="EMBL/GenBank/DDBJ databases">
        <title>Genome sequencing of Roseivirga spongicola UST030701-084.</title>
        <authorList>
            <person name="Selvaratnam C."/>
            <person name="Thevarajoo S."/>
            <person name="Goh K.M."/>
            <person name="Ee R."/>
            <person name="Chan K.-G."/>
            <person name="Chong C.S."/>
        </authorList>
    </citation>
    <scope>NUCLEOTIDE SEQUENCE [LARGE SCALE GENOMIC DNA]</scope>
    <source>
        <strain evidence="2 3">UST030701-084</strain>
    </source>
</reference>
<dbReference type="EMBL" id="LRPC01000001">
    <property type="protein sequence ID" value="KYG77991.1"/>
    <property type="molecule type" value="Genomic_DNA"/>
</dbReference>
<dbReference type="OrthoDB" id="981444at2"/>
<organism evidence="2 3">
    <name type="scientific">Roseivirga spongicola</name>
    <dbReference type="NCBI Taxonomy" id="333140"/>
    <lineage>
        <taxon>Bacteria</taxon>
        <taxon>Pseudomonadati</taxon>
        <taxon>Bacteroidota</taxon>
        <taxon>Cytophagia</taxon>
        <taxon>Cytophagales</taxon>
        <taxon>Roseivirgaceae</taxon>
        <taxon>Roseivirga</taxon>
    </lineage>
</organism>
<comment type="caution">
    <text evidence="2">The sequence shown here is derived from an EMBL/GenBank/DDBJ whole genome shotgun (WGS) entry which is preliminary data.</text>
</comment>
<keyword evidence="1" id="KW-0472">Membrane</keyword>
<proteinExistence type="predicted"/>